<keyword evidence="1" id="KW-0732">Signal</keyword>
<evidence type="ECO:0000313" key="2">
    <source>
        <dbReference type="EMBL" id="TQV88347.1"/>
    </source>
</evidence>
<comment type="caution">
    <text evidence="2">The sequence shown here is derived from an EMBL/GenBank/DDBJ whole genome shotgun (WGS) entry which is preliminary data.</text>
</comment>
<dbReference type="InterPro" id="IPR023393">
    <property type="entry name" value="START-like_dom_sf"/>
</dbReference>
<proteinExistence type="predicted"/>
<gene>
    <name evidence="2" type="ORF">FLL46_07420</name>
</gene>
<dbReference type="AlphaFoldDB" id="A0A545UFV4"/>
<organism evidence="2 3">
    <name type="scientific">Aliikangiella coralliicola</name>
    <dbReference type="NCBI Taxonomy" id="2592383"/>
    <lineage>
        <taxon>Bacteria</taxon>
        <taxon>Pseudomonadati</taxon>
        <taxon>Pseudomonadota</taxon>
        <taxon>Gammaproteobacteria</taxon>
        <taxon>Oceanospirillales</taxon>
        <taxon>Pleioneaceae</taxon>
        <taxon>Aliikangiella</taxon>
    </lineage>
</organism>
<dbReference type="RefSeq" id="WP_142892855.1">
    <property type="nucleotide sequence ID" value="NZ_ML660162.1"/>
</dbReference>
<sequence>MKKFVFLLTLVLSFNLQAELISQDDYGFEIKIEKTVPVSQAKAYQQFLNVGQWWNAEHTWFGRSENLSIEAKAGGCFCEFNGDKQALHMLVSYVHPNNEIRMIGGLGPLQGLGVHGGMSWRFVKIDENKTKIIFNYKVVGRMEGGLKTLGPVVDGVLNIQIMGLVSRVRQS</sequence>
<dbReference type="Proteomes" id="UP000315439">
    <property type="component" value="Unassembled WGS sequence"/>
</dbReference>
<feature type="signal peptide" evidence="1">
    <location>
        <begin position="1"/>
        <end position="18"/>
    </location>
</feature>
<dbReference type="EMBL" id="VIKS01000004">
    <property type="protein sequence ID" value="TQV88347.1"/>
    <property type="molecule type" value="Genomic_DNA"/>
</dbReference>
<dbReference type="SUPFAM" id="SSF55961">
    <property type="entry name" value="Bet v1-like"/>
    <property type="match status" value="1"/>
</dbReference>
<dbReference type="Gene3D" id="3.30.530.20">
    <property type="match status" value="1"/>
</dbReference>
<evidence type="ECO:0000256" key="1">
    <source>
        <dbReference type="SAM" id="SignalP"/>
    </source>
</evidence>
<keyword evidence="3" id="KW-1185">Reference proteome</keyword>
<evidence type="ECO:0000313" key="3">
    <source>
        <dbReference type="Proteomes" id="UP000315439"/>
    </source>
</evidence>
<accession>A0A545UFV4</accession>
<reference evidence="2 3" key="1">
    <citation type="submission" date="2019-07" db="EMBL/GenBank/DDBJ databases">
        <title>Draft genome for Aliikangiella sp. M105.</title>
        <authorList>
            <person name="Wang G."/>
        </authorList>
    </citation>
    <scope>NUCLEOTIDE SEQUENCE [LARGE SCALE GENOMIC DNA]</scope>
    <source>
        <strain evidence="2 3">M105</strain>
    </source>
</reference>
<name>A0A545UFV4_9GAMM</name>
<dbReference type="OrthoDB" id="6329454at2"/>
<protein>
    <submittedName>
        <fullName evidence="2">SRPBCC domain-containing protein</fullName>
    </submittedName>
</protein>
<feature type="chain" id="PRO_5022039085" evidence="1">
    <location>
        <begin position="19"/>
        <end position="171"/>
    </location>
</feature>